<protein>
    <recommendedName>
        <fullName evidence="5">Porin</fullName>
    </recommendedName>
</protein>
<gene>
    <name evidence="3" type="ORF">LuPra_02165</name>
</gene>
<keyword evidence="4" id="KW-1185">Reference proteome</keyword>
<proteinExistence type="predicted"/>
<dbReference type="STRING" id="1855912.LuPra_02165"/>
<accession>A0A143PMG3</accession>
<evidence type="ECO:0008006" key="5">
    <source>
        <dbReference type="Google" id="ProtNLM"/>
    </source>
</evidence>
<feature type="compositionally biased region" description="Low complexity" evidence="1">
    <location>
        <begin position="37"/>
        <end position="62"/>
    </location>
</feature>
<keyword evidence="2" id="KW-0732">Signal</keyword>
<dbReference type="SUPFAM" id="SSF56935">
    <property type="entry name" value="Porins"/>
    <property type="match status" value="1"/>
</dbReference>
<sequence length="489" mass="51754" precursor="true">MRLVRAFVTAACWLCIGTAAAGQTAPSPEPQTPPPTTDTTPAAPAPQGAAQQPPLNPGQEIAGAEPAGAALALGPAKLRIGGYVGVTGIYRSTSSGGGPGTNFGTIPYEDTLAGSVSETRLTAQSSRLSIRVDAPFTEARFRNISGYFEMDFNGATPGTIAVTSNSAGFRLRQGFADVQYGDHFSMAVGQAFTLMTPAKARLSVWPSDYEMSQAVDTNYLVGMVWERVPQVRFTWRASDSFDWAVSIENPEQQIGEGVVTLPDCCREDIEAQYNTGNEALSVPNLMPDFVTRVGINPGKALHVDIGGVWRVFRHTLAPYDDVERASGGGASVNARVNATASTHLIAQAAYGAGLGRYVGGLVPDVAFRADGSIRAIPVASWVAGIEQVVSRRASVGGYYSGLRTDDTHFLDVEGAPVGFGYPGSSDAVNRSITEITGTVSFLAVRTENRGSAQVGVQTSWLRREPWSVGNGPGSANAFLFFVQMRYNLP</sequence>
<evidence type="ECO:0000313" key="3">
    <source>
        <dbReference type="EMBL" id="AMY08959.1"/>
    </source>
</evidence>
<organism evidence="3 4">
    <name type="scientific">Luteitalea pratensis</name>
    <dbReference type="NCBI Taxonomy" id="1855912"/>
    <lineage>
        <taxon>Bacteria</taxon>
        <taxon>Pseudomonadati</taxon>
        <taxon>Acidobacteriota</taxon>
        <taxon>Vicinamibacteria</taxon>
        <taxon>Vicinamibacterales</taxon>
        <taxon>Vicinamibacteraceae</taxon>
        <taxon>Luteitalea</taxon>
    </lineage>
</organism>
<evidence type="ECO:0000256" key="2">
    <source>
        <dbReference type="SAM" id="SignalP"/>
    </source>
</evidence>
<dbReference type="AlphaFoldDB" id="A0A143PMG3"/>
<dbReference type="RefSeq" id="WP_110170737.1">
    <property type="nucleotide sequence ID" value="NZ_CP015136.1"/>
</dbReference>
<dbReference type="KEGG" id="abac:LuPra_02165"/>
<name>A0A143PMG3_LUTPR</name>
<feature type="compositionally biased region" description="Pro residues" evidence="1">
    <location>
        <begin position="27"/>
        <end position="36"/>
    </location>
</feature>
<dbReference type="OrthoDB" id="128078at2"/>
<feature type="region of interest" description="Disordered" evidence="1">
    <location>
        <begin position="21"/>
        <end position="62"/>
    </location>
</feature>
<dbReference type="Proteomes" id="UP000076079">
    <property type="component" value="Chromosome"/>
</dbReference>
<evidence type="ECO:0000256" key="1">
    <source>
        <dbReference type="SAM" id="MobiDB-lite"/>
    </source>
</evidence>
<reference evidence="3 4" key="1">
    <citation type="journal article" date="2016" name="Genome Announc.">
        <title>First Complete Genome Sequence of a Subdivision 6 Acidobacterium Strain.</title>
        <authorList>
            <person name="Huang S."/>
            <person name="Vieira S."/>
            <person name="Bunk B."/>
            <person name="Riedel T."/>
            <person name="Sproer C."/>
            <person name="Overmann J."/>
        </authorList>
    </citation>
    <scope>NUCLEOTIDE SEQUENCE [LARGE SCALE GENOMIC DNA]</scope>
    <source>
        <strain evidence="4">DSM 100886 HEG_-6_39</strain>
    </source>
</reference>
<feature type="chain" id="PRO_5007511665" description="Porin" evidence="2">
    <location>
        <begin position="22"/>
        <end position="489"/>
    </location>
</feature>
<evidence type="ECO:0000313" key="4">
    <source>
        <dbReference type="Proteomes" id="UP000076079"/>
    </source>
</evidence>
<dbReference type="EMBL" id="CP015136">
    <property type="protein sequence ID" value="AMY08959.1"/>
    <property type="molecule type" value="Genomic_DNA"/>
</dbReference>
<reference evidence="4" key="2">
    <citation type="submission" date="2016-04" db="EMBL/GenBank/DDBJ databases">
        <title>First Complete Genome Sequence of a Subdivision 6 Acidobacterium.</title>
        <authorList>
            <person name="Huang S."/>
            <person name="Vieira S."/>
            <person name="Bunk B."/>
            <person name="Riedel T."/>
            <person name="Sproeer C."/>
            <person name="Overmann J."/>
        </authorList>
    </citation>
    <scope>NUCLEOTIDE SEQUENCE [LARGE SCALE GENOMIC DNA]</scope>
    <source>
        <strain evidence="4">DSM 100886 HEG_-6_39</strain>
    </source>
</reference>
<feature type="signal peptide" evidence="2">
    <location>
        <begin position="1"/>
        <end position="21"/>
    </location>
</feature>